<feature type="region of interest" description="Disordered" evidence="1">
    <location>
        <begin position="20"/>
        <end position="53"/>
    </location>
</feature>
<comment type="caution">
    <text evidence="2">The sequence shown here is derived from an EMBL/GenBank/DDBJ whole genome shotgun (WGS) entry which is preliminary data.</text>
</comment>
<proteinExistence type="predicted"/>
<sequence>MHVVTVERKNSLLTRRNLQQNQNRAQCERPSATTDWGIERTEQTEKEHRSTDPGVLCMRRKSKMLLDVAPLVVSSRRERQMNSEPVFKFRVWERAHTVSHSKSSVSSYV</sequence>
<feature type="compositionally biased region" description="Basic and acidic residues" evidence="1">
    <location>
        <begin position="37"/>
        <end position="51"/>
    </location>
</feature>
<evidence type="ECO:0000313" key="3">
    <source>
        <dbReference type="Proteomes" id="UP001345963"/>
    </source>
</evidence>
<gene>
    <name evidence="2" type="ORF">ATANTOWER_010453</name>
</gene>
<dbReference type="Proteomes" id="UP001345963">
    <property type="component" value="Unassembled WGS sequence"/>
</dbReference>
<organism evidence="2 3">
    <name type="scientific">Ataeniobius toweri</name>
    <dbReference type="NCBI Taxonomy" id="208326"/>
    <lineage>
        <taxon>Eukaryota</taxon>
        <taxon>Metazoa</taxon>
        <taxon>Chordata</taxon>
        <taxon>Craniata</taxon>
        <taxon>Vertebrata</taxon>
        <taxon>Euteleostomi</taxon>
        <taxon>Actinopterygii</taxon>
        <taxon>Neopterygii</taxon>
        <taxon>Teleostei</taxon>
        <taxon>Neoteleostei</taxon>
        <taxon>Acanthomorphata</taxon>
        <taxon>Ovalentaria</taxon>
        <taxon>Atherinomorphae</taxon>
        <taxon>Cyprinodontiformes</taxon>
        <taxon>Goodeidae</taxon>
        <taxon>Ataeniobius</taxon>
    </lineage>
</organism>
<evidence type="ECO:0000256" key="1">
    <source>
        <dbReference type="SAM" id="MobiDB-lite"/>
    </source>
</evidence>
<name>A0ABU7APX1_9TELE</name>
<reference evidence="2 3" key="1">
    <citation type="submission" date="2021-07" db="EMBL/GenBank/DDBJ databases">
        <authorList>
            <person name="Palmer J.M."/>
        </authorList>
    </citation>
    <scope>NUCLEOTIDE SEQUENCE [LARGE SCALE GENOMIC DNA]</scope>
    <source>
        <strain evidence="2 3">AT_MEX2019</strain>
        <tissue evidence="2">Muscle</tissue>
    </source>
</reference>
<dbReference type="EMBL" id="JAHUTI010021988">
    <property type="protein sequence ID" value="MED6239744.1"/>
    <property type="molecule type" value="Genomic_DNA"/>
</dbReference>
<protein>
    <submittedName>
        <fullName evidence="2">Uncharacterized protein</fullName>
    </submittedName>
</protein>
<accession>A0ABU7APX1</accession>
<evidence type="ECO:0000313" key="2">
    <source>
        <dbReference type="EMBL" id="MED6239744.1"/>
    </source>
</evidence>
<keyword evidence="3" id="KW-1185">Reference proteome</keyword>